<protein>
    <submittedName>
        <fullName evidence="2">Uncharacterized protein</fullName>
    </submittedName>
</protein>
<proteinExistence type="predicted"/>
<evidence type="ECO:0000313" key="3">
    <source>
        <dbReference type="Proteomes" id="UP000609879"/>
    </source>
</evidence>
<reference evidence="2 3" key="1">
    <citation type="submission" date="2021-01" db="EMBL/GenBank/DDBJ databases">
        <title>Whole genome shotgun sequence of Actinoplanes deccanensis NBRC 13994.</title>
        <authorList>
            <person name="Komaki H."/>
            <person name="Tamura T."/>
        </authorList>
    </citation>
    <scope>NUCLEOTIDE SEQUENCE [LARGE SCALE GENOMIC DNA]</scope>
    <source>
        <strain evidence="2 3">NBRC 13994</strain>
    </source>
</reference>
<organism evidence="2 3">
    <name type="scientific">Paractinoplanes deccanensis</name>
    <dbReference type="NCBI Taxonomy" id="113561"/>
    <lineage>
        <taxon>Bacteria</taxon>
        <taxon>Bacillati</taxon>
        <taxon>Actinomycetota</taxon>
        <taxon>Actinomycetes</taxon>
        <taxon>Micromonosporales</taxon>
        <taxon>Micromonosporaceae</taxon>
        <taxon>Paractinoplanes</taxon>
    </lineage>
</organism>
<sequence length="103" mass="10839">MHEPELSASTKASVKSFWPVAEAIALMSAVPLTMSTYGATAGGEPAYDGEAVTEVPGSSDDEEHAATHTRVTAEANAIRADTLALSHCAAHPYRQFVKSEHKA</sequence>
<dbReference type="EMBL" id="BOMI01000038">
    <property type="protein sequence ID" value="GID73786.1"/>
    <property type="molecule type" value="Genomic_DNA"/>
</dbReference>
<name>A0ABQ3Y1A5_9ACTN</name>
<feature type="region of interest" description="Disordered" evidence="1">
    <location>
        <begin position="44"/>
        <end position="66"/>
    </location>
</feature>
<keyword evidence="3" id="KW-1185">Reference proteome</keyword>
<evidence type="ECO:0000256" key="1">
    <source>
        <dbReference type="SAM" id="MobiDB-lite"/>
    </source>
</evidence>
<dbReference type="Proteomes" id="UP000609879">
    <property type="component" value="Unassembled WGS sequence"/>
</dbReference>
<evidence type="ECO:0000313" key="2">
    <source>
        <dbReference type="EMBL" id="GID73786.1"/>
    </source>
</evidence>
<comment type="caution">
    <text evidence="2">The sequence shown here is derived from an EMBL/GenBank/DDBJ whole genome shotgun (WGS) entry which is preliminary data.</text>
</comment>
<gene>
    <name evidence="2" type="ORF">Ade02nite_24270</name>
</gene>
<accession>A0ABQ3Y1A5</accession>